<feature type="compositionally biased region" description="Polar residues" evidence="6">
    <location>
        <begin position="2171"/>
        <end position="2181"/>
    </location>
</feature>
<dbReference type="InterPro" id="IPR027417">
    <property type="entry name" value="P-loop_NTPase"/>
</dbReference>
<dbReference type="CDD" id="cd18042">
    <property type="entry name" value="DEXXQc_SETX"/>
    <property type="match status" value="1"/>
</dbReference>
<feature type="compositionally biased region" description="Polar residues" evidence="6">
    <location>
        <begin position="1045"/>
        <end position="1055"/>
    </location>
</feature>
<feature type="region of interest" description="Disordered" evidence="6">
    <location>
        <begin position="1095"/>
        <end position="1128"/>
    </location>
</feature>
<dbReference type="InterPro" id="IPR041677">
    <property type="entry name" value="DNA2/NAM7_AAA_11"/>
</dbReference>
<feature type="domain" description="AAA+ ATPase" evidence="7">
    <location>
        <begin position="1504"/>
        <end position="1734"/>
    </location>
</feature>
<gene>
    <name evidence="8" type="primary">HTZ1</name>
    <name evidence="8" type="ORF">ATC70_009150</name>
</gene>
<dbReference type="RefSeq" id="XP_064685589.1">
    <property type="nucleotide sequence ID" value="XM_064828387.1"/>
</dbReference>
<feature type="region of interest" description="Disordered" evidence="6">
    <location>
        <begin position="1045"/>
        <end position="1066"/>
    </location>
</feature>
<dbReference type="GO" id="GO:0016604">
    <property type="term" value="C:nuclear body"/>
    <property type="evidence" value="ECO:0007669"/>
    <property type="project" value="TreeGrafter"/>
</dbReference>
<keyword evidence="2" id="KW-0547">Nucleotide-binding</keyword>
<feature type="compositionally biased region" description="Basic and acidic residues" evidence="6">
    <location>
        <begin position="2109"/>
        <end position="2118"/>
    </location>
</feature>
<dbReference type="InterPro" id="IPR016024">
    <property type="entry name" value="ARM-type_fold"/>
</dbReference>
<evidence type="ECO:0000256" key="6">
    <source>
        <dbReference type="SAM" id="MobiDB-lite"/>
    </source>
</evidence>
<keyword evidence="4" id="KW-0347">Helicase</keyword>
<dbReference type="GO" id="GO:0004386">
    <property type="term" value="F:helicase activity"/>
    <property type="evidence" value="ECO:0007669"/>
    <property type="project" value="UniProtKB-KW"/>
</dbReference>
<evidence type="ECO:0000256" key="3">
    <source>
        <dbReference type="ARBA" id="ARBA00022801"/>
    </source>
</evidence>
<dbReference type="SMART" id="SM00382">
    <property type="entry name" value="AAA"/>
    <property type="match status" value="1"/>
</dbReference>
<feature type="region of interest" description="Disordered" evidence="6">
    <location>
        <begin position="1157"/>
        <end position="1190"/>
    </location>
</feature>
<keyword evidence="9" id="KW-1185">Reference proteome</keyword>
<evidence type="ECO:0000256" key="5">
    <source>
        <dbReference type="ARBA" id="ARBA00022840"/>
    </source>
</evidence>
<keyword evidence="3" id="KW-0378">Hydrolase</keyword>
<dbReference type="Pfam" id="PF23576">
    <property type="entry name" value="SEN1_barrel"/>
    <property type="match status" value="1"/>
</dbReference>
<feature type="compositionally biased region" description="Low complexity" evidence="6">
    <location>
        <begin position="953"/>
        <end position="969"/>
    </location>
</feature>
<evidence type="ECO:0000313" key="9">
    <source>
        <dbReference type="Proteomes" id="UP001304243"/>
    </source>
</evidence>
<dbReference type="Pfam" id="PF13086">
    <property type="entry name" value="AAA_11"/>
    <property type="match status" value="1"/>
</dbReference>
<feature type="compositionally biased region" description="Basic and acidic residues" evidence="6">
    <location>
        <begin position="2056"/>
        <end position="2070"/>
    </location>
</feature>
<dbReference type="GeneID" id="89952836"/>
<protein>
    <submittedName>
        <fullName evidence="8">Histone H2A.Z</fullName>
    </submittedName>
</protein>
<evidence type="ECO:0000313" key="8">
    <source>
        <dbReference type="EMBL" id="KAK4518923.1"/>
    </source>
</evidence>
<feature type="compositionally biased region" description="Basic residues" evidence="6">
    <location>
        <begin position="2071"/>
        <end position="2082"/>
    </location>
</feature>
<evidence type="ECO:0000256" key="1">
    <source>
        <dbReference type="ARBA" id="ARBA00007913"/>
    </source>
</evidence>
<dbReference type="GO" id="GO:0001147">
    <property type="term" value="F:transcription termination site sequence-specific DNA binding"/>
    <property type="evidence" value="ECO:0007669"/>
    <property type="project" value="TreeGrafter"/>
</dbReference>
<accession>A0AAN7DLJ9</accession>
<proteinExistence type="inferred from homology"/>
<name>A0AAN7DLJ9_9FUNG</name>
<dbReference type="InterPro" id="IPR041679">
    <property type="entry name" value="DNA2/NAM7-like_C"/>
</dbReference>
<feature type="compositionally biased region" description="Acidic residues" evidence="6">
    <location>
        <begin position="1177"/>
        <end position="1186"/>
    </location>
</feature>
<sequence>MPKILFQERQAEKFFKSTFFLFFLTIMSSNNNASQLKEVLNLLEEKQQNPGNADIETNFFNKALEYLLASAVNHWWCTNATLPIARESLWLFSLPDHDPIVKYKKKLNTQLSSCTYCVQAYQNSKQSVKARYDKVFPAETVHDFFQGIEAFDVNRVKSTFRSAQEGTFSMTTQVICSILEIIYAPYLLKDAKCDELLGKVFDLIQQTKSFPTFGTDTAIYIFRMSFYHHRIVRFWARKLLEKLVTMDHYMLSESDFVQVKSLIVAMLTVFMQEEEDSKVDVEIAKLCPFEITKDLGEYWKSFRLAIGMASSDMMLACLRESNVSMSSLIQVQLSSSAEWLAEILKTMTAMLLKMQTKFWGKITKDSTIYYDIVKQICEHPVFQGAMQIAREGNTGKILQRDGSRYPDDKLMAKIKSMLEWLYPYWSSLRHTRVEKDITQKILDTTFGYFQMDTWGVMSRAYCAELGLQIIDQCLADDSVPVDKIVEYVEKIMGFAKTDATSLPVLVQRMPVVARNILSDFVDRDSNCLNKAFQAIFQIDDLPSELDDEDIVDNTPKKSPYGSIWTAVKSCYNEDVCRHSWLVTLLLKAYANIASSDVPSIAKDAEARNELLSAECKAVLTRFADYRAVVAKTLKVICKADWTTRKELLTDKDMIQPLLHLICSPYLEIKQDAARFIQQYPRDISDQDLFHDFFYMCQPLKVLEAFNAILREFTALTSSPTLNVFKSVPSLATFFSIQVHLMTSEPSGYLMTLIEMGPEKAKDEDGLIGEFWDVCWRTISIILDKGLQWASQYKPSAVVNLIVPILDTASQMMHSKKLFERAIAVTSQQEQAAVTYDHINTMTDSLSHWIYVTRQDMISRLIPLTNTILNTLKKAEVKISVEAYDRFMTAATGVNSSKLTDNERECLFMALSAHEPTNFIFLNDDSDDEDVEWQAVNPSSSQTARKETSNAMTSSISAPSVISSQQQPASTRKRQITLDQSFSNVAITSPTRPTTIKATTPKITSFFTTTATATDPHEISDDEIEEEFADIDYSQMPDEWFDANATTSSDVQQKQGKPTHFGQDAMQVDDPPLQQQQQQNQRSSSSAPIVHKLGSDIKPKHTRFYPAESKQPTFAVTSKGRKLRPPTMGFTSKLKNLREEFRAERRLIATAKSPSAAGIVRQRYGGSQDNSSDSSDSSSDDGDDDDAGLLGLISDMDGTTPEFKAANVQAESASVKALFDAKPKRTIKLIETPITNEFLNRKRNARMLEQKRRQKIAPNIDRLFKTLLSWDIIETREIPPYANVSMYDAVPSTFQTFDEYRAVFEPLLMLETWSQLLRAKEQLTQNDVLDRCIVEGRCHTNDFVDVTFGLPMSVITNSLSADDLICVANHFGNQFFDQITSFSTPSNDHAWKGKAFLGKVMNINQKKNMGEVVVRCYFAGDRISILNSISPKTNWNILKIMSLTTTVREYAALEGLEYYDLAQDIIKPKAIPKPKLSSSLIQNCCTRYDVNEPQAVAIVSAMQKKKGFSLIQGPPGTGKTKTILALIVSLLDQRKRATSEDMPTSGKLLVCAPSNAAVDEIAKRLKEGVMTSNGLTSPNIVRIGVADSVNASVKDRILDKLIEAEMDASSGKDGAPGGKWGAKLDTLHQDIRNIQISLDDVDREITQAGSDMVQMSILRDKRKTLAQKLTKSRILLKDTYQDQKNYGKEMEISRVRARQKVFANADVVCATLSGSGHDMLTQMGVSFETVIVDEAAQSIEISSLIPLKFDTQRCILVGDPNQLPPTVMSTLATKHNYQQSLFMRLERSMASEVNLLSIQYRMHPHISSFPSKMFYQSQLKDGPNMDKISSAVWHALPQFPPYRFFNIMDGQEKLGRGKSIFNVAEADAAVALVDMLCTKLPTIKFASKIGVITPYKQQVGQLKSRFQRRFGNSILDVIDFNTVDGFQGQEKEIIIFSCVRAGYGRGIGFLADMRRMNVGLTRARCSLFVLGNAHSLNSSEYWGDLVYDAQKRDLITDCEYPYFNHTINEISIPHNIFEKTISITKSKTTQYKKGPVRISAPSSRNNSRSSSSASSSEDERTTSARIGDKRKSSSSKHGGSRKRRVDEDVEMRDIKQEEEDVKMTPSTFLEKVRQDKEQKLNANRSRSATAVSFSAPTNSTSSDRTKLSISGYRASRGLPPAGSNRGAPPQRQPSTGANSSLFINRRKPTPTRPKHTHTFPEGISAKEHAIMEHTAAKDRMRNFREEERRRDGRDHASKTHVRYIDDIVEDAQNKYRRH</sequence>
<feature type="region of interest" description="Disordered" evidence="6">
    <location>
        <begin position="2027"/>
        <end position="2198"/>
    </location>
</feature>
<dbReference type="InterPro" id="IPR047187">
    <property type="entry name" value="SF1_C_Upf1"/>
</dbReference>
<evidence type="ECO:0000259" key="7">
    <source>
        <dbReference type="SMART" id="SM00382"/>
    </source>
</evidence>
<dbReference type="GO" id="GO:0005694">
    <property type="term" value="C:chromosome"/>
    <property type="evidence" value="ECO:0007669"/>
    <property type="project" value="UniProtKB-ARBA"/>
</dbReference>
<evidence type="ECO:0000256" key="4">
    <source>
        <dbReference type="ARBA" id="ARBA00022806"/>
    </source>
</evidence>
<comment type="similarity">
    <text evidence="1">Belongs to the DNA2/NAM7 helicase family.</text>
</comment>
<evidence type="ECO:0000256" key="2">
    <source>
        <dbReference type="ARBA" id="ARBA00022741"/>
    </source>
</evidence>
<dbReference type="CDD" id="cd18808">
    <property type="entry name" value="SF1_C_Upf1"/>
    <property type="match status" value="1"/>
</dbReference>
<dbReference type="Proteomes" id="UP001304243">
    <property type="component" value="Unassembled WGS sequence"/>
</dbReference>
<dbReference type="Pfam" id="PF12726">
    <property type="entry name" value="SEN1_N"/>
    <property type="match status" value="1"/>
</dbReference>
<dbReference type="GO" id="GO:0016787">
    <property type="term" value="F:hydrolase activity"/>
    <property type="evidence" value="ECO:0007669"/>
    <property type="project" value="UniProtKB-KW"/>
</dbReference>
<dbReference type="InterPro" id="IPR024481">
    <property type="entry name" value="Helicase_Sen1_N"/>
</dbReference>
<dbReference type="InterPro" id="IPR003593">
    <property type="entry name" value="AAA+_ATPase"/>
</dbReference>
<organism evidence="8 9">
    <name type="scientific">Mucor velutinosus</name>
    <dbReference type="NCBI Taxonomy" id="708070"/>
    <lineage>
        <taxon>Eukaryota</taxon>
        <taxon>Fungi</taxon>
        <taxon>Fungi incertae sedis</taxon>
        <taxon>Mucoromycota</taxon>
        <taxon>Mucoromycotina</taxon>
        <taxon>Mucoromycetes</taxon>
        <taxon>Mucorales</taxon>
        <taxon>Mucorineae</taxon>
        <taxon>Mucoraceae</taxon>
        <taxon>Mucor</taxon>
    </lineage>
</organism>
<reference evidence="8 9" key="1">
    <citation type="submission" date="2022-11" db="EMBL/GenBank/DDBJ databases">
        <title>Mucor velutinosus strain NIH1002 WGS.</title>
        <authorList>
            <person name="Subramanian P."/>
            <person name="Mullikin J.C."/>
            <person name="Segre J.A."/>
            <person name="Zelazny A.M."/>
        </authorList>
    </citation>
    <scope>NUCLEOTIDE SEQUENCE [LARGE SCALE GENOMIC DNA]</scope>
    <source>
        <strain evidence="8 9">NIH1002</strain>
    </source>
</reference>
<feature type="compositionally biased region" description="Polar residues" evidence="6">
    <location>
        <begin position="935"/>
        <end position="952"/>
    </location>
</feature>
<dbReference type="InterPro" id="IPR045055">
    <property type="entry name" value="DNA2/NAM7-like"/>
</dbReference>
<dbReference type="EMBL" id="JASEJX010000012">
    <property type="protein sequence ID" value="KAK4518923.1"/>
    <property type="molecule type" value="Genomic_DNA"/>
</dbReference>
<feature type="compositionally biased region" description="Low complexity" evidence="6">
    <location>
        <begin position="1164"/>
        <end position="1176"/>
    </location>
</feature>
<dbReference type="FunFam" id="3.40.50.300:FF:000326">
    <property type="entry name" value="P-loop containing nucleoside triphosphate hydrolase"/>
    <property type="match status" value="1"/>
</dbReference>
<feature type="compositionally biased region" description="Polar residues" evidence="6">
    <location>
        <begin position="2119"/>
        <end position="2141"/>
    </location>
</feature>
<dbReference type="GO" id="GO:0006369">
    <property type="term" value="P:termination of RNA polymerase II transcription"/>
    <property type="evidence" value="ECO:0007669"/>
    <property type="project" value="TreeGrafter"/>
</dbReference>
<feature type="compositionally biased region" description="Basic residues" evidence="6">
    <location>
        <begin position="2183"/>
        <end position="2196"/>
    </location>
</feature>
<feature type="compositionally biased region" description="Low complexity" evidence="6">
    <location>
        <begin position="2038"/>
        <end position="2054"/>
    </location>
</feature>
<dbReference type="PANTHER" id="PTHR10887:SF495">
    <property type="entry name" value="HELICASE SENATAXIN ISOFORM X1-RELATED"/>
    <property type="match status" value="1"/>
</dbReference>
<dbReference type="InterPro" id="IPR056474">
    <property type="entry name" value="SEN1_barrel"/>
</dbReference>
<dbReference type="Pfam" id="PF13087">
    <property type="entry name" value="AAA_12"/>
    <property type="match status" value="1"/>
</dbReference>
<dbReference type="GO" id="GO:0005524">
    <property type="term" value="F:ATP binding"/>
    <property type="evidence" value="ECO:0007669"/>
    <property type="project" value="UniProtKB-KW"/>
</dbReference>
<comment type="caution">
    <text evidence="8">The sequence shown here is derived from an EMBL/GenBank/DDBJ whole genome shotgun (WGS) entry which is preliminary data.</text>
</comment>
<dbReference type="SUPFAM" id="SSF48371">
    <property type="entry name" value="ARM repeat"/>
    <property type="match status" value="1"/>
</dbReference>
<dbReference type="SUPFAM" id="SSF52540">
    <property type="entry name" value="P-loop containing nucleoside triphosphate hydrolases"/>
    <property type="match status" value="1"/>
</dbReference>
<feature type="region of interest" description="Disordered" evidence="6">
    <location>
        <begin position="935"/>
        <end position="972"/>
    </location>
</feature>
<dbReference type="PANTHER" id="PTHR10887">
    <property type="entry name" value="DNA2/NAM7 HELICASE FAMILY"/>
    <property type="match status" value="1"/>
</dbReference>
<keyword evidence="5" id="KW-0067">ATP-binding</keyword>
<dbReference type="Gene3D" id="3.40.50.300">
    <property type="entry name" value="P-loop containing nucleotide triphosphate hydrolases"/>
    <property type="match status" value="2"/>
</dbReference>